<proteinExistence type="predicted"/>
<feature type="signal peptide" evidence="1">
    <location>
        <begin position="1"/>
        <end position="26"/>
    </location>
</feature>
<gene>
    <name evidence="2" type="primary">BnaC05g37600D</name>
    <name evidence="2" type="ORF">GSBRNA2T00044662001</name>
</gene>
<keyword evidence="1" id="KW-0732">Signal</keyword>
<dbReference type="Proteomes" id="UP000028999">
    <property type="component" value="Unassembled WGS sequence"/>
</dbReference>
<dbReference type="PaxDb" id="3708-A0A078GY19"/>
<name>A0A078GY19_BRANA</name>
<feature type="chain" id="PRO_5001736493" evidence="1">
    <location>
        <begin position="27"/>
        <end position="92"/>
    </location>
</feature>
<evidence type="ECO:0000256" key="1">
    <source>
        <dbReference type="SAM" id="SignalP"/>
    </source>
</evidence>
<evidence type="ECO:0000313" key="2">
    <source>
        <dbReference type="EMBL" id="CDY30102.1"/>
    </source>
</evidence>
<sequence>MKKSLIFSFNVLTFLIILTLVAGAMGNIGQGSTNKRVWCPIYLDNQKPGSCLNKHACLSACKTKIGGTQEVRTSCFSGNKCTCQVRCPNVYY</sequence>
<keyword evidence="3" id="KW-1185">Reference proteome</keyword>
<evidence type="ECO:0000313" key="3">
    <source>
        <dbReference type="Proteomes" id="UP000028999"/>
    </source>
</evidence>
<reference evidence="2 3" key="1">
    <citation type="journal article" date="2014" name="Science">
        <title>Plant genetics. Early allopolyploid evolution in the post-Neolithic Brassica napus oilseed genome.</title>
        <authorList>
            <person name="Chalhoub B."/>
            <person name="Denoeud F."/>
            <person name="Liu S."/>
            <person name="Parkin I.A."/>
            <person name="Tang H."/>
            <person name="Wang X."/>
            <person name="Chiquet J."/>
            <person name="Belcram H."/>
            <person name="Tong C."/>
            <person name="Samans B."/>
            <person name="Correa M."/>
            <person name="Da Silva C."/>
            <person name="Just J."/>
            <person name="Falentin C."/>
            <person name="Koh C.S."/>
            <person name="Le Clainche I."/>
            <person name="Bernard M."/>
            <person name="Bento P."/>
            <person name="Noel B."/>
            <person name="Labadie K."/>
            <person name="Alberti A."/>
            <person name="Charles M."/>
            <person name="Arnaud D."/>
            <person name="Guo H."/>
            <person name="Daviaud C."/>
            <person name="Alamery S."/>
            <person name="Jabbari K."/>
            <person name="Zhao M."/>
            <person name="Edger P.P."/>
            <person name="Chelaifa H."/>
            <person name="Tack D."/>
            <person name="Lassalle G."/>
            <person name="Mestiri I."/>
            <person name="Schnel N."/>
            <person name="Le Paslier M.C."/>
            <person name="Fan G."/>
            <person name="Renault V."/>
            <person name="Bayer P.E."/>
            <person name="Golicz A.A."/>
            <person name="Manoli S."/>
            <person name="Lee T.H."/>
            <person name="Thi V.H."/>
            <person name="Chalabi S."/>
            <person name="Hu Q."/>
            <person name="Fan C."/>
            <person name="Tollenaere R."/>
            <person name="Lu Y."/>
            <person name="Battail C."/>
            <person name="Shen J."/>
            <person name="Sidebottom C.H."/>
            <person name="Wang X."/>
            <person name="Canaguier A."/>
            <person name="Chauveau A."/>
            <person name="Berard A."/>
            <person name="Deniot G."/>
            <person name="Guan M."/>
            <person name="Liu Z."/>
            <person name="Sun F."/>
            <person name="Lim Y.P."/>
            <person name="Lyons E."/>
            <person name="Town C.D."/>
            <person name="Bancroft I."/>
            <person name="Wang X."/>
            <person name="Meng J."/>
            <person name="Ma J."/>
            <person name="Pires J.C."/>
            <person name="King G.J."/>
            <person name="Brunel D."/>
            <person name="Delourme R."/>
            <person name="Renard M."/>
            <person name="Aury J.M."/>
            <person name="Adams K.L."/>
            <person name="Batley J."/>
            <person name="Snowdon R.J."/>
            <person name="Tost J."/>
            <person name="Edwards D."/>
            <person name="Zhou Y."/>
            <person name="Hua W."/>
            <person name="Sharpe A.G."/>
            <person name="Paterson A.H."/>
            <person name="Guan C."/>
            <person name="Wincker P."/>
        </authorList>
    </citation>
    <scope>NUCLEOTIDE SEQUENCE [LARGE SCALE GENOMIC DNA]</scope>
    <source>
        <strain evidence="3">cv. Darmor-bzh</strain>
    </source>
</reference>
<organism evidence="2 3">
    <name type="scientific">Brassica napus</name>
    <name type="common">Rape</name>
    <dbReference type="NCBI Taxonomy" id="3708"/>
    <lineage>
        <taxon>Eukaryota</taxon>
        <taxon>Viridiplantae</taxon>
        <taxon>Streptophyta</taxon>
        <taxon>Embryophyta</taxon>
        <taxon>Tracheophyta</taxon>
        <taxon>Spermatophyta</taxon>
        <taxon>Magnoliopsida</taxon>
        <taxon>eudicotyledons</taxon>
        <taxon>Gunneridae</taxon>
        <taxon>Pentapetalae</taxon>
        <taxon>rosids</taxon>
        <taxon>malvids</taxon>
        <taxon>Brassicales</taxon>
        <taxon>Brassicaceae</taxon>
        <taxon>Brassiceae</taxon>
        <taxon>Brassica</taxon>
    </lineage>
</organism>
<dbReference type="EMBL" id="LK032249">
    <property type="protein sequence ID" value="CDY30102.1"/>
    <property type="molecule type" value="Genomic_DNA"/>
</dbReference>
<protein>
    <submittedName>
        <fullName evidence="2">BnaC05g37600D protein</fullName>
    </submittedName>
</protein>
<accession>A0A078GY19</accession>
<dbReference type="AlphaFoldDB" id="A0A078GY19"/>
<dbReference type="OMA" id="CESKCRQ"/>
<dbReference type="Gramene" id="CDY30102">
    <property type="protein sequence ID" value="CDY30102"/>
    <property type="gene ID" value="GSBRNA2T00044662001"/>
</dbReference>